<feature type="domain" description="UspA" evidence="2">
    <location>
        <begin position="65"/>
        <end position="150"/>
    </location>
</feature>
<dbReference type="GeneID" id="76425017"/>
<dbReference type="InterPro" id="IPR014729">
    <property type="entry name" value="Rossmann-like_a/b/a_fold"/>
</dbReference>
<dbReference type="Pfam" id="PF00582">
    <property type="entry name" value="Usp"/>
    <property type="match status" value="1"/>
</dbReference>
<protein>
    <submittedName>
        <fullName evidence="3">Universal stress protein</fullName>
    </submittedName>
</protein>
<evidence type="ECO:0000313" key="3">
    <source>
        <dbReference type="EMBL" id="QSZ68089.1"/>
    </source>
</evidence>
<reference evidence="3" key="1">
    <citation type="journal article" date="2001" name="Int. J. Syst. Evol. Microbiol.">
        <title>Methanofollis aquaemaris sp. nov., a methanogen isolated from an aquaculture fish pond.</title>
        <authorList>
            <person name="Lai M.C."/>
            <person name="Chen S.C."/>
        </authorList>
    </citation>
    <scope>NUCLEOTIDE SEQUENCE</scope>
    <source>
        <strain evidence="3">N2F9704</strain>
    </source>
</reference>
<dbReference type="AlphaFoldDB" id="A0A8A3S8A1"/>
<proteinExistence type="inferred from homology"/>
<keyword evidence="4" id="KW-1185">Reference proteome</keyword>
<accession>A0A8A3S8A1</accession>
<dbReference type="Gene3D" id="3.40.50.620">
    <property type="entry name" value="HUPs"/>
    <property type="match status" value="1"/>
</dbReference>
<dbReference type="PANTHER" id="PTHR46268:SF25">
    <property type="entry name" value="USPA DOMAIN PROTEIN"/>
    <property type="match status" value="1"/>
</dbReference>
<name>A0A8A3S8A1_9EURY</name>
<dbReference type="KEGG" id="maqe:RJ40_11575"/>
<comment type="similarity">
    <text evidence="1">Belongs to the universal stress protein A family.</text>
</comment>
<gene>
    <name evidence="3" type="ORF">RJ40_11575</name>
</gene>
<evidence type="ECO:0000256" key="1">
    <source>
        <dbReference type="ARBA" id="ARBA00008791"/>
    </source>
</evidence>
<evidence type="ECO:0000259" key="2">
    <source>
        <dbReference type="Pfam" id="PF00582"/>
    </source>
</evidence>
<sequence length="150" mass="16740">MKILALIDGSKWGHKAALHAVSIAKRKKDSEIVLLSVMDRREARVMAFNYCTQSDRCEIIGTYEQNIWDSMHQSLKDELENLKVYCAEEGCRCTSRVAEGSRREEIVREVNAGGYSLVVMGAHGRTGRLQLGSTLGEISGEIETPVLIVR</sequence>
<dbReference type="EMBL" id="CP036172">
    <property type="protein sequence ID" value="QSZ68089.1"/>
    <property type="molecule type" value="Genomic_DNA"/>
</dbReference>
<dbReference type="RefSeq" id="WP_265581023.1">
    <property type="nucleotide sequence ID" value="NZ_CP036172.1"/>
</dbReference>
<organism evidence="3 4">
    <name type="scientific">Methanofollis aquaemaris</name>
    <dbReference type="NCBI Taxonomy" id="126734"/>
    <lineage>
        <taxon>Archaea</taxon>
        <taxon>Methanobacteriati</taxon>
        <taxon>Methanobacteriota</taxon>
        <taxon>Stenosarchaea group</taxon>
        <taxon>Methanomicrobia</taxon>
        <taxon>Methanomicrobiales</taxon>
        <taxon>Methanomicrobiaceae</taxon>
        <taxon>Methanofollis</taxon>
    </lineage>
</organism>
<reference evidence="3" key="2">
    <citation type="submission" date="2019-02" db="EMBL/GenBank/DDBJ databases">
        <authorList>
            <person name="Chen S.-C."/>
            <person name="Chien H.-H."/>
            <person name="Lai M.-C."/>
        </authorList>
    </citation>
    <scope>NUCLEOTIDE SEQUENCE</scope>
    <source>
        <strain evidence="3">N2F9704</strain>
    </source>
</reference>
<dbReference type="InterPro" id="IPR006016">
    <property type="entry name" value="UspA"/>
</dbReference>
<dbReference type="Proteomes" id="UP001042704">
    <property type="component" value="Chromosome"/>
</dbReference>
<dbReference type="PANTHER" id="PTHR46268">
    <property type="entry name" value="STRESS RESPONSE PROTEIN NHAX"/>
    <property type="match status" value="1"/>
</dbReference>
<evidence type="ECO:0000313" key="4">
    <source>
        <dbReference type="Proteomes" id="UP001042704"/>
    </source>
</evidence>
<dbReference type="SUPFAM" id="SSF52402">
    <property type="entry name" value="Adenine nucleotide alpha hydrolases-like"/>
    <property type="match status" value="1"/>
</dbReference>
<dbReference type="CDD" id="cd00293">
    <property type="entry name" value="USP-like"/>
    <property type="match status" value="1"/>
</dbReference>